<accession>Q0YSJ3</accession>
<dbReference type="Pfam" id="PF05768">
    <property type="entry name" value="Glrx-like"/>
    <property type="match status" value="1"/>
</dbReference>
<protein>
    <submittedName>
        <fullName evidence="1">Glutaredoxin:Glutaredoxin 2</fullName>
    </submittedName>
</protein>
<proteinExistence type="predicted"/>
<evidence type="ECO:0000313" key="1">
    <source>
        <dbReference type="EMBL" id="EAT59206.1"/>
    </source>
</evidence>
<dbReference type="InterPro" id="IPR036249">
    <property type="entry name" value="Thioredoxin-like_sf"/>
</dbReference>
<gene>
    <name evidence="1" type="ORF">CferDRAFT_1213</name>
</gene>
<dbReference type="Gene3D" id="3.40.30.10">
    <property type="entry name" value="Glutaredoxin"/>
    <property type="match status" value="1"/>
</dbReference>
<dbReference type="Proteomes" id="UP000004162">
    <property type="component" value="Unassembled WGS sequence"/>
</dbReference>
<name>Q0YSJ3_9CHLB</name>
<dbReference type="PANTHER" id="PTHR33558">
    <property type="entry name" value="GLUTAREDOXIN-LIKE PROTEIN C5ORF63 HOMOLOG"/>
    <property type="match status" value="1"/>
</dbReference>
<reference evidence="1 2" key="2">
    <citation type="submission" date="2006-07" db="EMBL/GenBank/DDBJ databases">
        <title>Sequencing of the draft genome and assembly of Chlorobium ferroxidans DSM 13031.</title>
        <authorList>
            <consortium name="US DOE Joint Genome Institute (JGI-PGF)"/>
            <person name="Copeland A."/>
            <person name="Lucas S."/>
            <person name="Lapidus A."/>
            <person name="Barry K."/>
            <person name="Glavina del Rio T."/>
            <person name="Dalin E."/>
            <person name="Tice H."/>
            <person name="Bruce D."/>
            <person name="Pitluck S."/>
            <person name="Richardson P."/>
        </authorList>
    </citation>
    <scope>NUCLEOTIDE SEQUENCE [LARGE SCALE GENOMIC DNA]</scope>
    <source>
        <strain evidence="1 2">DSM 13031</strain>
    </source>
</reference>
<reference evidence="1 2" key="1">
    <citation type="submission" date="2006-07" db="EMBL/GenBank/DDBJ databases">
        <title>Annotation of the draft genome assembly of Chlorobium ferroxidans DSM 13031.</title>
        <authorList>
            <consortium name="US DOE Joint Genome Institute (JGI-ORNL)"/>
            <person name="Larimer F."/>
            <person name="Land M."/>
            <person name="Hauser L."/>
        </authorList>
    </citation>
    <scope>NUCLEOTIDE SEQUENCE [LARGE SCALE GENOMIC DNA]</scope>
    <source>
        <strain evidence="1 2">DSM 13031</strain>
    </source>
</reference>
<dbReference type="PANTHER" id="PTHR33558:SF1">
    <property type="entry name" value="GLUTAREDOXIN-LIKE PROTEIN C5ORF63 HOMOLOG"/>
    <property type="match status" value="1"/>
</dbReference>
<dbReference type="SUPFAM" id="SSF52833">
    <property type="entry name" value="Thioredoxin-like"/>
    <property type="match status" value="1"/>
</dbReference>
<sequence>MMTGNIRHRVTLYGKKECCLCDEAMELLERVRASVPFEIEKIDISGNPGLQEEFGLKIPVICVDGVRVFNYRVNENKLRSLLAL</sequence>
<dbReference type="InterPro" id="IPR052565">
    <property type="entry name" value="Glutaredoxin-like_YDR286C"/>
</dbReference>
<keyword evidence="2" id="KW-1185">Reference proteome</keyword>
<dbReference type="AlphaFoldDB" id="Q0YSJ3"/>
<comment type="caution">
    <text evidence="1">The sequence shown here is derived from an EMBL/GenBank/DDBJ whole genome shotgun (WGS) entry which is preliminary data.</text>
</comment>
<organism evidence="1 2">
    <name type="scientific">Chlorobium ferrooxidans DSM 13031</name>
    <dbReference type="NCBI Taxonomy" id="377431"/>
    <lineage>
        <taxon>Bacteria</taxon>
        <taxon>Pseudomonadati</taxon>
        <taxon>Chlorobiota</taxon>
        <taxon>Chlorobiia</taxon>
        <taxon>Chlorobiales</taxon>
        <taxon>Chlorobiaceae</taxon>
        <taxon>Chlorobium/Pelodictyon group</taxon>
        <taxon>Chlorobium</taxon>
    </lineage>
</organism>
<dbReference type="InterPro" id="IPR008554">
    <property type="entry name" value="Glutaredoxin-like"/>
</dbReference>
<dbReference type="EMBL" id="AASE01000006">
    <property type="protein sequence ID" value="EAT59206.1"/>
    <property type="molecule type" value="Genomic_DNA"/>
</dbReference>
<dbReference type="RefSeq" id="WP_006366059.1">
    <property type="nucleotide sequence ID" value="NZ_AASE01000006.1"/>
</dbReference>
<evidence type="ECO:0000313" key="2">
    <source>
        <dbReference type="Proteomes" id="UP000004162"/>
    </source>
</evidence>